<evidence type="ECO:0000313" key="2">
    <source>
        <dbReference type="EMBL" id="MPN25223.1"/>
    </source>
</evidence>
<comment type="caution">
    <text evidence="2">The sequence shown here is derived from an EMBL/GenBank/DDBJ whole genome shotgun (WGS) entry which is preliminary data.</text>
</comment>
<dbReference type="EMBL" id="VSSQ01074319">
    <property type="protein sequence ID" value="MPN25223.1"/>
    <property type="molecule type" value="Genomic_DNA"/>
</dbReference>
<protein>
    <submittedName>
        <fullName evidence="2">Uncharacterized protein</fullName>
    </submittedName>
</protein>
<dbReference type="AlphaFoldDB" id="A0A645GNE5"/>
<feature type="region of interest" description="Disordered" evidence="1">
    <location>
        <begin position="13"/>
        <end position="63"/>
    </location>
</feature>
<evidence type="ECO:0000256" key="1">
    <source>
        <dbReference type="SAM" id="MobiDB-lite"/>
    </source>
</evidence>
<accession>A0A645GNE5</accession>
<proteinExistence type="predicted"/>
<gene>
    <name evidence="2" type="ORF">SDC9_172630</name>
</gene>
<organism evidence="2">
    <name type="scientific">bioreactor metagenome</name>
    <dbReference type="NCBI Taxonomy" id="1076179"/>
    <lineage>
        <taxon>unclassified sequences</taxon>
        <taxon>metagenomes</taxon>
        <taxon>ecological metagenomes</taxon>
    </lineage>
</organism>
<feature type="compositionally biased region" description="Polar residues" evidence="1">
    <location>
        <begin position="52"/>
        <end position="63"/>
    </location>
</feature>
<name>A0A645GNE5_9ZZZZ</name>
<sequence length="63" mass="7144">MIDVKVAFDLLPSEIPGNSRKKKDHKEGKFSGNFSQRGNFLKEAPQPKEKNLGTSAQRNTKNW</sequence>
<reference evidence="2" key="1">
    <citation type="submission" date="2019-08" db="EMBL/GenBank/DDBJ databases">
        <authorList>
            <person name="Kucharzyk K."/>
            <person name="Murdoch R.W."/>
            <person name="Higgins S."/>
            <person name="Loffler F."/>
        </authorList>
    </citation>
    <scope>NUCLEOTIDE SEQUENCE</scope>
</reference>